<sequence>MSVLKTYGSDTASRKPSKTYRIVGDRIEGFCDGKQAVMQAIDLMLNTERWRHLIYSGDYGVELEELLGQSRGYLEADMERRFSEALAEDDRITGIRDFAMSFEGDRAVISFIAETVFGDAAIERGVEIG</sequence>
<dbReference type="EMBL" id="JACRTB010000054">
    <property type="protein sequence ID" value="MBC8577812.1"/>
    <property type="molecule type" value="Genomic_DNA"/>
</dbReference>
<gene>
    <name evidence="1" type="ORF">H8717_15610</name>
</gene>
<dbReference type="Pfam" id="PF10934">
    <property type="entry name" value="Sheath_initiator"/>
    <property type="match status" value="1"/>
</dbReference>
<dbReference type="Proteomes" id="UP000658131">
    <property type="component" value="Unassembled WGS sequence"/>
</dbReference>
<dbReference type="SUPFAM" id="SSF160719">
    <property type="entry name" value="gpW/gp25-like"/>
    <property type="match status" value="1"/>
</dbReference>
<reference evidence="1 2" key="1">
    <citation type="submission" date="2020-08" db="EMBL/GenBank/DDBJ databases">
        <title>Genome public.</title>
        <authorList>
            <person name="Liu C."/>
            <person name="Sun Q."/>
        </authorList>
    </citation>
    <scope>NUCLEOTIDE SEQUENCE [LARGE SCALE GENOMIC DNA]</scope>
    <source>
        <strain evidence="1 2">BX1</strain>
    </source>
</reference>
<comment type="caution">
    <text evidence="1">The sequence shown here is derived from an EMBL/GenBank/DDBJ whole genome shotgun (WGS) entry which is preliminary data.</text>
</comment>
<keyword evidence="2" id="KW-1185">Reference proteome</keyword>
<organism evidence="1 2">
    <name type="scientific">Yanshouia hominis</name>
    <dbReference type="NCBI Taxonomy" id="2763673"/>
    <lineage>
        <taxon>Bacteria</taxon>
        <taxon>Bacillati</taxon>
        <taxon>Bacillota</taxon>
        <taxon>Clostridia</taxon>
        <taxon>Eubacteriales</taxon>
        <taxon>Oscillospiraceae</taxon>
        <taxon>Yanshouia</taxon>
    </lineage>
</organism>
<evidence type="ECO:0000313" key="1">
    <source>
        <dbReference type="EMBL" id="MBC8577812.1"/>
    </source>
</evidence>
<dbReference type="InterPro" id="IPR020288">
    <property type="entry name" value="Sheath_initiator"/>
</dbReference>
<protein>
    <submittedName>
        <fullName evidence="1">DUF2634 domain-containing protein</fullName>
    </submittedName>
</protein>
<accession>A0ABR7NPP5</accession>
<name>A0ABR7NPP5_9FIRM</name>
<proteinExistence type="predicted"/>
<dbReference type="RefSeq" id="WP_262401159.1">
    <property type="nucleotide sequence ID" value="NZ_JACRTB010000054.1"/>
</dbReference>
<evidence type="ECO:0000313" key="2">
    <source>
        <dbReference type="Proteomes" id="UP000658131"/>
    </source>
</evidence>